<proteinExistence type="predicted"/>
<sequence>MVNTLAPCGAGAARSTSLLSGNYQCGGRVEVKIGVADTARELVLNSSLTPDEVEALVADALKSSTGQLVLTDDKGRRYVVPSARVAYVEIGSADVRKVGFAP</sequence>
<gene>
    <name evidence="1" type="ORF">GCM10010171_00790</name>
</gene>
<name>A0A918G2G3_9PSEU</name>
<dbReference type="Proteomes" id="UP000660680">
    <property type="component" value="Unassembled WGS sequence"/>
</dbReference>
<accession>A0A918G2G3</accession>
<evidence type="ECO:0000313" key="1">
    <source>
        <dbReference type="EMBL" id="GGS12909.1"/>
    </source>
</evidence>
<dbReference type="AlphaFoldDB" id="A0A918G2G3"/>
<dbReference type="Pfam" id="PF11305">
    <property type="entry name" value="DUF3107"/>
    <property type="match status" value="1"/>
</dbReference>
<dbReference type="InterPro" id="IPR021456">
    <property type="entry name" value="DUF3107"/>
</dbReference>
<dbReference type="EMBL" id="BMRB01000001">
    <property type="protein sequence ID" value="GGS12909.1"/>
    <property type="molecule type" value="Genomic_DNA"/>
</dbReference>
<comment type="caution">
    <text evidence="1">The sequence shown here is derived from an EMBL/GenBank/DDBJ whole genome shotgun (WGS) entry which is preliminary data.</text>
</comment>
<reference evidence="1" key="2">
    <citation type="submission" date="2020-09" db="EMBL/GenBank/DDBJ databases">
        <authorList>
            <person name="Sun Q."/>
            <person name="Ohkuma M."/>
        </authorList>
    </citation>
    <scope>NUCLEOTIDE SEQUENCE</scope>
    <source>
        <strain evidence="1">JCM 3276</strain>
    </source>
</reference>
<reference evidence="1" key="1">
    <citation type="journal article" date="2014" name="Int. J. Syst. Evol. Microbiol.">
        <title>Complete genome sequence of Corynebacterium casei LMG S-19264T (=DSM 44701T), isolated from a smear-ripened cheese.</title>
        <authorList>
            <consortium name="US DOE Joint Genome Institute (JGI-PGF)"/>
            <person name="Walter F."/>
            <person name="Albersmeier A."/>
            <person name="Kalinowski J."/>
            <person name="Ruckert C."/>
        </authorList>
    </citation>
    <scope>NUCLEOTIDE SEQUENCE</scope>
    <source>
        <strain evidence="1">JCM 3276</strain>
    </source>
</reference>
<organism evidence="1 2">
    <name type="scientific">Actinokineospora fastidiosa</name>
    <dbReference type="NCBI Taxonomy" id="1816"/>
    <lineage>
        <taxon>Bacteria</taxon>
        <taxon>Bacillati</taxon>
        <taxon>Actinomycetota</taxon>
        <taxon>Actinomycetes</taxon>
        <taxon>Pseudonocardiales</taxon>
        <taxon>Pseudonocardiaceae</taxon>
        <taxon>Actinokineospora</taxon>
    </lineage>
</organism>
<protein>
    <recommendedName>
        <fullName evidence="3">ATP-binding protein</fullName>
    </recommendedName>
</protein>
<keyword evidence="2" id="KW-1185">Reference proteome</keyword>
<evidence type="ECO:0008006" key="3">
    <source>
        <dbReference type="Google" id="ProtNLM"/>
    </source>
</evidence>
<evidence type="ECO:0000313" key="2">
    <source>
        <dbReference type="Proteomes" id="UP000660680"/>
    </source>
</evidence>